<keyword evidence="3" id="KW-1185">Reference proteome</keyword>
<reference evidence="2" key="1">
    <citation type="submission" date="2023-03" db="EMBL/GenBank/DDBJ databases">
        <title>Massive genome expansion in bonnet fungi (Mycena s.s.) driven by repeated elements and novel gene families across ecological guilds.</title>
        <authorList>
            <consortium name="Lawrence Berkeley National Laboratory"/>
            <person name="Harder C.B."/>
            <person name="Miyauchi S."/>
            <person name="Viragh M."/>
            <person name="Kuo A."/>
            <person name="Thoen E."/>
            <person name="Andreopoulos B."/>
            <person name="Lu D."/>
            <person name="Skrede I."/>
            <person name="Drula E."/>
            <person name="Henrissat B."/>
            <person name="Morin E."/>
            <person name="Kohler A."/>
            <person name="Barry K."/>
            <person name="LaButti K."/>
            <person name="Morin E."/>
            <person name="Salamov A."/>
            <person name="Lipzen A."/>
            <person name="Mereny Z."/>
            <person name="Hegedus B."/>
            <person name="Baldrian P."/>
            <person name="Stursova M."/>
            <person name="Weitz H."/>
            <person name="Taylor A."/>
            <person name="Grigoriev I.V."/>
            <person name="Nagy L.G."/>
            <person name="Martin F."/>
            <person name="Kauserud H."/>
        </authorList>
    </citation>
    <scope>NUCLEOTIDE SEQUENCE</scope>
    <source>
        <strain evidence="2">CBHHK173m</strain>
    </source>
</reference>
<gene>
    <name evidence="2" type="ORF">B0H15DRAFT_848323</name>
</gene>
<dbReference type="Proteomes" id="UP001222325">
    <property type="component" value="Unassembled WGS sequence"/>
</dbReference>
<evidence type="ECO:0000313" key="3">
    <source>
        <dbReference type="Proteomes" id="UP001222325"/>
    </source>
</evidence>
<feature type="region of interest" description="Disordered" evidence="1">
    <location>
        <begin position="70"/>
        <end position="99"/>
    </location>
</feature>
<dbReference type="EMBL" id="JARJCN010000037">
    <property type="protein sequence ID" value="KAJ7084607.1"/>
    <property type="molecule type" value="Genomic_DNA"/>
</dbReference>
<evidence type="ECO:0000256" key="1">
    <source>
        <dbReference type="SAM" id="MobiDB-lite"/>
    </source>
</evidence>
<evidence type="ECO:0000313" key="2">
    <source>
        <dbReference type="EMBL" id="KAJ7084607.1"/>
    </source>
</evidence>
<sequence length="301" mass="30430">MWDMIYACGSSRRCYRYACGWGSMDGRSRGSLGERRGYTGGAASGDALRAGRVSGATVRSEADARSLWRRSSSAATSAGRGSASAVVPREPERARMGGGGVTVSAGAAVGVALEARVGSGAVVVLPESKVDAGRTGGAHWQRVGEADGGRRQPCRASATRRRAASSASCSASSRDSASRCDSGSHSTHSSRTRSRRACEMLRSISAPSAGGTSVWGVAAGAGGGCARRGVSTCDVRARGRRHGSGWGCSPPHAPSVGRSRLGNGMNATGSGKACGDAVTLASEMVRVGGDFWGQADGGGLK</sequence>
<feature type="region of interest" description="Disordered" evidence="1">
    <location>
        <begin position="130"/>
        <end position="196"/>
    </location>
</feature>
<proteinExistence type="predicted"/>
<feature type="compositionally biased region" description="Low complexity" evidence="1">
    <location>
        <begin position="70"/>
        <end position="85"/>
    </location>
</feature>
<organism evidence="2 3">
    <name type="scientific">Mycena belliarum</name>
    <dbReference type="NCBI Taxonomy" id="1033014"/>
    <lineage>
        <taxon>Eukaryota</taxon>
        <taxon>Fungi</taxon>
        <taxon>Dikarya</taxon>
        <taxon>Basidiomycota</taxon>
        <taxon>Agaricomycotina</taxon>
        <taxon>Agaricomycetes</taxon>
        <taxon>Agaricomycetidae</taxon>
        <taxon>Agaricales</taxon>
        <taxon>Marasmiineae</taxon>
        <taxon>Mycenaceae</taxon>
        <taxon>Mycena</taxon>
    </lineage>
</organism>
<dbReference type="AlphaFoldDB" id="A0AAD6U4L9"/>
<name>A0AAD6U4L9_9AGAR</name>
<comment type="caution">
    <text evidence="2">The sequence shown here is derived from an EMBL/GenBank/DDBJ whole genome shotgun (WGS) entry which is preliminary data.</text>
</comment>
<accession>A0AAD6U4L9</accession>
<protein>
    <submittedName>
        <fullName evidence="2">Uncharacterized protein</fullName>
    </submittedName>
</protein>
<feature type="compositionally biased region" description="Low complexity" evidence="1">
    <location>
        <begin position="164"/>
        <end position="187"/>
    </location>
</feature>